<accession>A0A5S4ER24</accession>
<sequence>MIAAVDDGETRRSLDWSLPMNEKQELKRTEGRHYDAPLHQQ</sequence>
<organism evidence="2 3">
    <name type="scientific">Candidatus Accumulibacter phosphatis</name>
    <dbReference type="NCBI Taxonomy" id="327160"/>
    <lineage>
        <taxon>Bacteria</taxon>
        <taxon>Pseudomonadati</taxon>
        <taxon>Pseudomonadota</taxon>
        <taxon>Betaproteobacteria</taxon>
        <taxon>Candidatus Accumulibacter</taxon>
    </lineage>
</organism>
<evidence type="ECO:0000313" key="2">
    <source>
        <dbReference type="EMBL" id="TMQ77926.1"/>
    </source>
</evidence>
<protein>
    <submittedName>
        <fullName evidence="2">Uncharacterized protein</fullName>
    </submittedName>
</protein>
<comment type="caution">
    <text evidence="2">The sequence shown here is derived from an EMBL/GenBank/DDBJ whole genome shotgun (WGS) entry which is preliminary data.</text>
</comment>
<feature type="compositionally biased region" description="Basic and acidic residues" evidence="1">
    <location>
        <begin position="22"/>
        <end position="41"/>
    </location>
</feature>
<proteinExistence type="predicted"/>
<evidence type="ECO:0000313" key="3">
    <source>
        <dbReference type="Proteomes" id="UP000306324"/>
    </source>
</evidence>
<gene>
    <name evidence="2" type="ORF">ACCUM_2526</name>
</gene>
<feature type="region of interest" description="Disordered" evidence="1">
    <location>
        <begin position="1"/>
        <end position="41"/>
    </location>
</feature>
<reference evidence="2 3" key="1">
    <citation type="submission" date="2019-04" db="EMBL/GenBank/DDBJ databases">
        <title>A novel phosphate-accumulating bacterium identified in bioreactor for phosphate removal from wastewater.</title>
        <authorList>
            <person name="Kotlyarov R.Y."/>
            <person name="Beletsky A.V."/>
            <person name="Kallistova A.Y."/>
            <person name="Dorofeev A.G."/>
            <person name="Nikolaev Y.Y."/>
            <person name="Pimenov N.V."/>
            <person name="Ravin N.V."/>
            <person name="Mardanov A.V."/>
        </authorList>
    </citation>
    <scope>NUCLEOTIDE SEQUENCE [LARGE SCALE GENOMIC DNA]</scope>
    <source>
        <strain evidence="2 3">Bin19</strain>
    </source>
</reference>
<dbReference type="EMBL" id="SWAD01000015">
    <property type="protein sequence ID" value="TMQ77926.1"/>
    <property type="molecule type" value="Genomic_DNA"/>
</dbReference>
<name>A0A5S4ER24_9PROT</name>
<keyword evidence="3" id="KW-1185">Reference proteome</keyword>
<evidence type="ECO:0000256" key="1">
    <source>
        <dbReference type="SAM" id="MobiDB-lite"/>
    </source>
</evidence>
<dbReference type="Proteomes" id="UP000306324">
    <property type="component" value="Unassembled WGS sequence"/>
</dbReference>
<dbReference type="AlphaFoldDB" id="A0A5S4ER24"/>